<dbReference type="AlphaFoldDB" id="Q22KE7"/>
<dbReference type="GeneID" id="7824674"/>
<dbReference type="PANTHER" id="PTHR43792:SF8">
    <property type="entry name" value="[RIBOSOMAL PROTEIN US5]-ALANINE N-ACETYLTRANSFERASE"/>
    <property type="match status" value="1"/>
</dbReference>
<proteinExistence type="inferred from homology"/>
<evidence type="ECO:0000313" key="5">
    <source>
        <dbReference type="EMBL" id="EAR85852.1"/>
    </source>
</evidence>
<dbReference type="PANTHER" id="PTHR43792">
    <property type="entry name" value="GNAT FAMILY, PUTATIVE (AFU_ORTHOLOGUE AFUA_3G00765)-RELATED-RELATED"/>
    <property type="match status" value="1"/>
</dbReference>
<dbReference type="InterPro" id="IPR016181">
    <property type="entry name" value="Acyl_CoA_acyltransferase"/>
</dbReference>
<dbReference type="HOGENOM" id="CLU_013985_3_0_1"/>
<evidence type="ECO:0000256" key="3">
    <source>
        <dbReference type="ARBA" id="ARBA00038502"/>
    </source>
</evidence>
<keyword evidence="6" id="KW-1185">Reference proteome</keyword>
<dbReference type="InterPro" id="IPR051531">
    <property type="entry name" value="N-acetyltransferase"/>
</dbReference>
<dbReference type="PROSITE" id="PS51186">
    <property type="entry name" value="GNAT"/>
    <property type="match status" value="1"/>
</dbReference>
<accession>Q22KE7</accession>
<dbReference type="RefSeq" id="XP_001033515.1">
    <property type="nucleotide sequence ID" value="XM_001033515.1"/>
</dbReference>
<dbReference type="Gene3D" id="3.40.630.30">
    <property type="match status" value="1"/>
</dbReference>
<gene>
    <name evidence="5" type="ORF">TTHERM_00313340</name>
</gene>
<dbReference type="SUPFAM" id="SSF55729">
    <property type="entry name" value="Acyl-CoA N-acyltransferases (Nat)"/>
    <property type="match status" value="1"/>
</dbReference>
<reference evidence="6" key="1">
    <citation type="journal article" date="2006" name="PLoS Biol.">
        <title>Macronuclear genome sequence of the ciliate Tetrahymena thermophila, a model eukaryote.</title>
        <authorList>
            <person name="Eisen J.A."/>
            <person name="Coyne R.S."/>
            <person name="Wu M."/>
            <person name="Wu D."/>
            <person name="Thiagarajan M."/>
            <person name="Wortman J.R."/>
            <person name="Badger J.H."/>
            <person name="Ren Q."/>
            <person name="Amedeo P."/>
            <person name="Jones K.M."/>
            <person name="Tallon L.J."/>
            <person name="Delcher A.L."/>
            <person name="Salzberg S.L."/>
            <person name="Silva J.C."/>
            <person name="Haas B.J."/>
            <person name="Majoros W.H."/>
            <person name="Farzad M."/>
            <person name="Carlton J.M."/>
            <person name="Smith R.K. Jr."/>
            <person name="Garg J."/>
            <person name="Pearlman R.E."/>
            <person name="Karrer K.M."/>
            <person name="Sun L."/>
            <person name="Manning G."/>
            <person name="Elde N.C."/>
            <person name="Turkewitz A.P."/>
            <person name="Asai D.J."/>
            <person name="Wilkes D.E."/>
            <person name="Wang Y."/>
            <person name="Cai H."/>
            <person name="Collins K."/>
            <person name="Stewart B.A."/>
            <person name="Lee S.R."/>
            <person name="Wilamowska K."/>
            <person name="Weinberg Z."/>
            <person name="Ruzzo W.L."/>
            <person name="Wloga D."/>
            <person name="Gaertig J."/>
            <person name="Frankel J."/>
            <person name="Tsao C.-C."/>
            <person name="Gorovsky M.A."/>
            <person name="Keeling P.J."/>
            <person name="Waller R.F."/>
            <person name="Patron N.J."/>
            <person name="Cherry J.M."/>
            <person name="Stover N.A."/>
            <person name="Krieger C.J."/>
            <person name="del Toro C."/>
            <person name="Ryder H.F."/>
            <person name="Williamson S.C."/>
            <person name="Barbeau R.A."/>
            <person name="Hamilton E.P."/>
            <person name="Orias E."/>
        </authorList>
    </citation>
    <scope>NUCLEOTIDE SEQUENCE [LARGE SCALE GENOMIC DNA]</scope>
    <source>
        <strain evidence="6">SB210</strain>
    </source>
</reference>
<keyword evidence="1" id="KW-0808">Transferase</keyword>
<evidence type="ECO:0000256" key="2">
    <source>
        <dbReference type="ARBA" id="ARBA00023315"/>
    </source>
</evidence>
<dbReference type="Proteomes" id="UP000009168">
    <property type="component" value="Unassembled WGS sequence"/>
</dbReference>
<feature type="domain" description="N-acetyltransferase" evidence="4">
    <location>
        <begin position="29"/>
        <end position="193"/>
    </location>
</feature>
<organism evidence="5 6">
    <name type="scientific">Tetrahymena thermophila (strain SB210)</name>
    <dbReference type="NCBI Taxonomy" id="312017"/>
    <lineage>
        <taxon>Eukaryota</taxon>
        <taxon>Sar</taxon>
        <taxon>Alveolata</taxon>
        <taxon>Ciliophora</taxon>
        <taxon>Intramacronucleata</taxon>
        <taxon>Oligohymenophorea</taxon>
        <taxon>Hymenostomatida</taxon>
        <taxon>Tetrahymenina</taxon>
        <taxon>Tetrahymenidae</taxon>
        <taxon>Tetrahymena</taxon>
    </lineage>
</organism>
<dbReference type="KEGG" id="tet:TTHERM_00313340"/>
<dbReference type="InParanoid" id="Q22KE7"/>
<keyword evidence="2" id="KW-0012">Acyltransferase</keyword>
<evidence type="ECO:0000313" key="6">
    <source>
        <dbReference type="Proteomes" id="UP000009168"/>
    </source>
</evidence>
<comment type="similarity">
    <text evidence="3">Belongs to the acetyltransferase family. RimJ subfamily.</text>
</comment>
<dbReference type="Pfam" id="PF13302">
    <property type="entry name" value="Acetyltransf_3"/>
    <property type="match status" value="1"/>
</dbReference>
<evidence type="ECO:0000256" key="1">
    <source>
        <dbReference type="ARBA" id="ARBA00022679"/>
    </source>
</evidence>
<dbReference type="STRING" id="312017.Q22KE7"/>
<evidence type="ECO:0000259" key="4">
    <source>
        <dbReference type="PROSITE" id="PS51186"/>
    </source>
</evidence>
<dbReference type="OMA" id="SQWLAWP"/>
<protein>
    <submittedName>
        <fullName evidence="5">GNAT family acetyltransferase</fullName>
    </submittedName>
</protein>
<name>Q22KE7_TETTS</name>
<dbReference type="EMBL" id="GG662498">
    <property type="protein sequence ID" value="EAR85852.1"/>
    <property type="molecule type" value="Genomic_DNA"/>
</dbReference>
<dbReference type="GO" id="GO:0016747">
    <property type="term" value="F:acyltransferase activity, transferring groups other than amino-acyl groups"/>
    <property type="evidence" value="ECO:0007669"/>
    <property type="project" value="InterPro"/>
</dbReference>
<dbReference type="eggNOG" id="ENOG502RT3B">
    <property type="taxonomic scope" value="Eukaryota"/>
</dbReference>
<sequence>MEDYITQVKQRPLKNVIKIQKQNIEMRLTHIQDNEKLFSIVMKNQQYLSKTLPWAKNYKSIDDATTFLNLMQKAHENYDQITYLIWDKNEIIGSIGYILRLENKEADIGYWLDQDQCGKGIMTDCAQSLIDYGFEDLKLETVFIKCIISNTKSANIAIRLGFEEVEQQKNAIQIENEWYDFRVFQLTKDKYLNAKQLTQL</sequence>
<dbReference type="OrthoDB" id="9995487at2759"/>
<dbReference type="InterPro" id="IPR000182">
    <property type="entry name" value="GNAT_dom"/>
</dbReference>